<evidence type="ECO:0000256" key="5">
    <source>
        <dbReference type="ARBA" id="ARBA00022729"/>
    </source>
</evidence>
<evidence type="ECO:0000256" key="7">
    <source>
        <dbReference type="ARBA" id="ARBA00023237"/>
    </source>
</evidence>
<sequence>MRTNRIVSAALAGWGAIGLATTAHATNGYQLIGVGAYQKGMGGAVTANPGSAMTAITNPAGMAAVGNRADFSMELFMPDRYNDFTATGGDKQDSEAKSYGVPAIGWTAPVSEGSDFYFGGGMYGTSGLGVDYGVTDFVVNPPQNTDLQFTGYSNIAFWQAAPTLAWRASDRLKVGISLNLDYQSVAFQERISGQFGGNALDTNFNLARTANAFGYGISAGLLYDVSERVTVGFSYKSPQSFEDLEFQLSGDGAGGSVDDINQFPNGKGNFVYANSGTYKMDLDYPQQAALGIKVQPVERLKVSADVKWINWSATLDDLAVTGGFDVVSPAGSPVAGGAREAALDPGWDDQIVYAVGADYAATDRLRLRAGFNYSQTPIDQEDVFANAIFPAMVETHLSLGATYLINRHWDVSLAFMKAFENEEKGKGDIPESFRAAGFSEDSNAKIALEEETYSINVGYRF</sequence>
<name>A0ABV4TRE3_9GAMM</name>
<dbReference type="SUPFAM" id="SSF56935">
    <property type="entry name" value="Porins"/>
    <property type="match status" value="1"/>
</dbReference>
<keyword evidence="3" id="KW-1134">Transmembrane beta strand</keyword>
<evidence type="ECO:0000313" key="10">
    <source>
        <dbReference type="Proteomes" id="UP001575181"/>
    </source>
</evidence>
<accession>A0ABV4TRE3</accession>
<organism evidence="9 10">
    <name type="scientific">Thiohalorhabdus methylotrophus</name>
    <dbReference type="NCBI Taxonomy" id="3242694"/>
    <lineage>
        <taxon>Bacteria</taxon>
        <taxon>Pseudomonadati</taxon>
        <taxon>Pseudomonadota</taxon>
        <taxon>Gammaproteobacteria</taxon>
        <taxon>Thiohalorhabdales</taxon>
        <taxon>Thiohalorhabdaceae</taxon>
        <taxon>Thiohalorhabdus</taxon>
    </lineage>
</organism>
<evidence type="ECO:0000256" key="2">
    <source>
        <dbReference type="ARBA" id="ARBA00008163"/>
    </source>
</evidence>
<evidence type="ECO:0000313" key="9">
    <source>
        <dbReference type="EMBL" id="MFA9459886.1"/>
    </source>
</evidence>
<dbReference type="PANTHER" id="PTHR35093:SF8">
    <property type="entry name" value="OUTER MEMBRANE PROTEIN NMB0088-RELATED"/>
    <property type="match status" value="1"/>
</dbReference>
<dbReference type="Gene3D" id="2.40.160.60">
    <property type="entry name" value="Outer membrane protein transport protein (OMPP1/FadL/TodX)"/>
    <property type="match status" value="1"/>
</dbReference>
<keyword evidence="7" id="KW-0998">Cell outer membrane</keyword>
<gene>
    <name evidence="9" type="ORF">ACERLL_03495</name>
</gene>
<feature type="chain" id="PRO_5047380157" evidence="8">
    <location>
        <begin position="26"/>
        <end position="461"/>
    </location>
</feature>
<comment type="subcellular location">
    <subcellularLocation>
        <location evidence="1">Cell outer membrane</location>
        <topology evidence="1">Multi-pass membrane protein</topology>
    </subcellularLocation>
</comment>
<keyword evidence="5 8" id="KW-0732">Signal</keyword>
<reference evidence="9 10" key="1">
    <citation type="submission" date="2024-08" db="EMBL/GenBank/DDBJ databases">
        <title>Whole-genome sequencing of halo(alkali)philic microorganisms from hypersaline lakes.</title>
        <authorList>
            <person name="Sorokin D.Y."/>
            <person name="Merkel A.Y."/>
            <person name="Messina E."/>
            <person name="Yakimov M."/>
        </authorList>
    </citation>
    <scope>NUCLEOTIDE SEQUENCE [LARGE SCALE GENOMIC DNA]</scope>
    <source>
        <strain evidence="9 10">Cl-TMA</strain>
    </source>
</reference>
<dbReference type="InterPro" id="IPR005017">
    <property type="entry name" value="OMPP1/FadL/TodX"/>
</dbReference>
<dbReference type="Pfam" id="PF03349">
    <property type="entry name" value="Toluene_X"/>
    <property type="match status" value="1"/>
</dbReference>
<comment type="caution">
    <text evidence="9">The sequence shown here is derived from an EMBL/GenBank/DDBJ whole genome shotgun (WGS) entry which is preliminary data.</text>
</comment>
<evidence type="ECO:0000256" key="8">
    <source>
        <dbReference type="SAM" id="SignalP"/>
    </source>
</evidence>
<feature type="signal peptide" evidence="8">
    <location>
        <begin position="1"/>
        <end position="25"/>
    </location>
</feature>
<protein>
    <submittedName>
        <fullName evidence="9">OmpP1/FadL family transporter</fullName>
    </submittedName>
</protein>
<dbReference type="EMBL" id="JBGUAW010000002">
    <property type="protein sequence ID" value="MFA9459886.1"/>
    <property type="molecule type" value="Genomic_DNA"/>
</dbReference>
<keyword evidence="4" id="KW-0812">Transmembrane</keyword>
<evidence type="ECO:0000256" key="6">
    <source>
        <dbReference type="ARBA" id="ARBA00023136"/>
    </source>
</evidence>
<comment type="similarity">
    <text evidence="2">Belongs to the OmpP1/FadL family.</text>
</comment>
<evidence type="ECO:0000256" key="4">
    <source>
        <dbReference type="ARBA" id="ARBA00022692"/>
    </source>
</evidence>
<evidence type="ECO:0000256" key="1">
    <source>
        <dbReference type="ARBA" id="ARBA00004571"/>
    </source>
</evidence>
<evidence type="ECO:0000256" key="3">
    <source>
        <dbReference type="ARBA" id="ARBA00022452"/>
    </source>
</evidence>
<keyword evidence="6" id="KW-0472">Membrane</keyword>
<dbReference type="Proteomes" id="UP001575181">
    <property type="component" value="Unassembled WGS sequence"/>
</dbReference>
<dbReference type="PANTHER" id="PTHR35093">
    <property type="entry name" value="OUTER MEMBRANE PROTEIN NMB0088-RELATED"/>
    <property type="match status" value="1"/>
</dbReference>
<keyword evidence="10" id="KW-1185">Reference proteome</keyword>
<dbReference type="RefSeq" id="WP_373654670.1">
    <property type="nucleotide sequence ID" value="NZ_JBGUAW010000002.1"/>
</dbReference>
<proteinExistence type="inferred from homology"/>